<gene>
    <name evidence="2" type="ORF">PMAYCL1PPCAC_12998</name>
</gene>
<keyword evidence="3" id="KW-1185">Reference proteome</keyword>
<keyword evidence="1" id="KW-0812">Transmembrane</keyword>
<evidence type="ECO:0000256" key="1">
    <source>
        <dbReference type="SAM" id="Phobius"/>
    </source>
</evidence>
<dbReference type="AlphaFoldDB" id="A0AAN4ZK99"/>
<evidence type="ECO:0000313" key="3">
    <source>
        <dbReference type="Proteomes" id="UP001328107"/>
    </source>
</evidence>
<keyword evidence="1" id="KW-1133">Transmembrane helix</keyword>
<comment type="caution">
    <text evidence="2">The sequence shown here is derived from an EMBL/GenBank/DDBJ whole genome shotgun (WGS) entry which is preliminary data.</text>
</comment>
<dbReference type="EMBL" id="BTRK01000003">
    <property type="protein sequence ID" value="GMR42803.1"/>
    <property type="molecule type" value="Genomic_DNA"/>
</dbReference>
<accession>A0AAN4ZK99</accession>
<dbReference type="Proteomes" id="UP001328107">
    <property type="component" value="Unassembled WGS sequence"/>
</dbReference>
<evidence type="ECO:0000313" key="2">
    <source>
        <dbReference type="EMBL" id="GMR42803.1"/>
    </source>
</evidence>
<feature type="non-terminal residue" evidence="2">
    <location>
        <position position="1"/>
    </location>
</feature>
<name>A0AAN4ZK99_9BILA</name>
<organism evidence="2 3">
    <name type="scientific">Pristionchus mayeri</name>
    <dbReference type="NCBI Taxonomy" id="1317129"/>
    <lineage>
        <taxon>Eukaryota</taxon>
        <taxon>Metazoa</taxon>
        <taxon>Ecdysozoa</taxon>
        <taxon>Nematoda</taxon>
        <taxon>Chromadorea</taxon>
        <taxon>Rhabditida</taxon>
        <taxon>Rhabditina</taxon>
        <taxon>Diplogasteromorpha</taxon>
        <taxon>Diplogasteroidea</taxon>
        <taxon>Neodiplogasteridae</taxon>
        <taxon>Pristionchus</taxon>
    </lineage>
</organism>
<reference evidence="3" key="1">
    <citation type="submission" date="2022-10" db="EMBL/GenBank/DDBJ databases">
        <title>Genome assembly of Pristionchus species.</title>
        <authorList>
            <person name="Yoshida K."/>
            <person name="Sommer R.J."/>
        </authorList>
    </citation>
    <scope>NUCLEOTIDE SEQUENCE [LARGE SCALE GENOMIC DNA]</scope>
    <source>
        <strain evidence="3">RS5460</strain>
    </source>
</reference>
<proteinExistence type="predicted"/>
<feature type="transmembrane region" description="Helical" evidence="1">
    <location>
        <begin position="154"/>
        <end position="173"/>
    </location>
</feature>
<keyword evidence="1" id="KW-0472">Membrane</keyword>
<sequence>YYFDEDEVKVISVNGVEEERNFFSFSKSDFDLLAKYTHYFIHRGKLVILKEYSKADQEVLLEKNIVLFEMQSKFIRERAYVNDTFDFLIIMHPDNKMLFLDPRKGKVSEVKVEFYGLPKVLERNNMELTCIEHLNECKIVGVYSGLITVLSRKYLATSSILFSGIGVLFSYIFSMQA</sequence>
<protein>
    <submittedName>
        <fullName evidence="2">Uncharacterized protein</fullName>
    </submittedName>
</protein>